<evidence type="ECO:0008006" key="3">
    <source>
        <dbReference type="Google" id="ProtNLM"/>
    </source>
</evidence>
<evidence type="ECO:0000313" key="1">
    <source>
        <dbReference type="EMBL" id="WVX66943.1"/>
    </source>
</evidence>
<dbReference type="Proteomes" id="UP001330434">
    <property type="component" value="Chromosome"/>
</dbReference>
<keyword evidence="2" id="KW-1185">Reference proteome</keyword>
<organism evidence="1 2">
    <name type="scientific">Candidatus Bealeia paramacronuclearis</name>
    <dbReference type="NCBI Taxonomy" id="1921001"/>
    <lineage>
        <taxon>Bacteria</taxon>
        <taxon>Pseudomonadati</taxon>
        <taxon>Pseudomonadota</taxon>
        <taxon>Alphaproteobacteria</taxon>
        <taxon>Holosporales</taxon>
        <taxon>Holosporaceae</taxon>
        <taxon>Candidatus Bealeia</taxon>
    </lineage>
</organism>
<sequence>MRIHGLHKNMHRLYAYALTQDCLDVYRKRYEGGV</sequence>
<reference evidence="1 2" key="1">
    <citation type="journal article" date="2024" name="Environ. Microbiol.">
        <title>Novel evolutionary insights on the interactions of the Holosporales (Alphaproteobacteria) with eukaryotic hosts from comparative genomics.</title>
        <authorList>
            <person name="Giovannini M."/>
            <person name="Petroni G."/>
            <person name="Castelli M."/>
        </authorList>
    </citation>
    <scope>NUCLEOTIDE SEQUENCE [LARGE SCALE GENOMIC DNA]</scope>
    <source>
        <strain evidence="1 2">US_Bl 15I1</strain>
    </source>
</reference>
<dbReference type="EMBL" id="CP133270">
    <property type="protein sequence ID" value="WVX66943.1"/>
    <property type="molecule type" value="Genomic_DNA"/>
</dbReference>
<name>A0ABZ2C5J6_9PROT</name>
<proteinExistence type="predicted"/>
<evidence type="ECO:0000313" key="2">
    <source>
        <dbReference type="Proteomes" id="UP001330434"/>
    </source>
</evidence>
<gene>
    <name evidence="1" type="ORF">Bealeia1_01138</name>
</gene>
<protein>
    <recommendedName>
        <fullName evidence="3">Transposase</fullName>
    </recommendedName>
</protein>
<accession>A0ABZ2C5J6</accession>